<evidence type="ECO:0000313" key="8">
    <source>
        <dbReference type="EMBL" id="PRY78030.1"/>
    </source>
</evidence>
<dbReference type="InterPro" id="IPR017937">
    <property type="entry name" value="Thioredoxin_CS"/>
</dbReference>
<dbReference type="GO" id="GO:0005737">
    <property type="term" value="C:cytoplasm"/>
    <property type="evidence" value="ECO:0007669"/>
    <property type="project" value="TreeGrafter"/>
</dbReference>
<dbReference type="EMBL" id="PVTO01000027">
    <property type="protein sequence ID" value="PRY78030.1"/>
    <property type="molecule type" value="Genomic_DNA"/>
</dbReference>
<dbReference type="SUPFAM" id="SSF52833">
    <property type="entry name" value="Thioredoxin-like"/>
    <property type="match status" value="1"/>
</dbReference>
<sequence length="109" mass="12245">MKSEGVAVTLNEDNFLDTVRSRAIVLVHFTSDFCGPCHAMGHALSKLEKENEQMLVAEVKAMDHTEWLEAFTIQSTPTTLLFYQGKYISRISGAHPTMTIEKWIKEATA</sequence>
<evidence type="ECO:0000256" key="1">
    <source>
        <dbReference type="ARBA" id="ARBA00008987"/>
    </source>
</evidence>
<evidence type="ECO:0000256" key="3">
    <source>
        <dbReference type="ARBA" id="ARBA00022448"/>
    </source>
</evidence>
<dbReference type="PANTHER" id="PTHR45663">
    <property type="entry name" value="GEO12009P1"/>
    <property type="match status" value="1"/>
</dbReference>
<feature type="domain" description="Thioredoxin" evidence="7">
    <location>
        <begin position="1"/>
        <end position="109"/>
    </location>
</feature>
<keyword evidence="9" id="KW-1185">Reference proteome</keyword>
<evidence type="ECO:0000313" key="9">
    <source>
        <dbReference type="Proteomes" id="UP000238205"/>
    </source>
</evidence>
<accession>A0A2T0VZS0</accession>
<comment type="similarity">
    <text evidence="1">Belongs to the thioredoxin family.</text>
</comment>
<keyword evidence="4" id="KW-0249">Electron transport</keyword>
<dbReference type="PANTHER" id="PTHR45663:SF11">
    <property type="entry name" value="GEO12009P1"/>
    <property type="match status" value="1"/>
</dbReference>
<dbReference type="Proteomes" id="UP000238205">
    <property type="component" value="Unassembled WGS sequence"/>
</dbReference>
<dbReference type="InterPro" id="IPR036249">
    <property type="entry name" value="Thioredoxin-like_sf"/>
</dbReference>
<dbReference type="Gene3D" id="3.40.30.10">
    <property type="entry name" value="Glutaredoxin"/>
    <property type="match status" value="1"/>
</dbReference>
<keyword evidence="3" id="KW-0813">Transport</keyword>
<keyword evidence="5" id="KW-1015">Disulfide bond</keyword>
<evidence type="ECO:0000256" key="4">
    <source>
        <dbReference type="ARBA" id="ARBA00022982"/>
    </source>
</evidence>
<dbReference type="GO" id="GO:0015035">
    <property type="term" value="F:protein-disulfide reductase activity"/>
    <property type="evidence" value="ECO:0007669"/>
    <property type="project" value="TreeGrafter"/>
</dbReference>
<evidence type="ECO:0000256" key="2">
    <source>
        <dbReference type="ARBA" id="ARBA00020570"/>
    </source>
</evidence>
<dbReference type="Pfam" id="PF00085">
    <property type="entry name" value="Thioredoxin"/>
    <property type="match status" value="1"/>
</dbReference>
<dbReference type="AlphaFoldDB" id="A0A2T0VZS0"/>
<dbReference type="PROSITE" id="PS51352">
    <property type="entry name" value="THIOREDOXIN_2"/>
    <property type="match status" value="1"/>
</dbReference>
<dbReference type="InterPro" id="IPR013766">
    <property type="entry name" value="Thioredoxin_domain"/>
</dbReference>
<evidence type="ECO:0000256" key="5">
    <source>
        <dbReference type="ARBA" id="ARBA00023157"/>
    </source>
</evidence>
<name>A0A2T0VZS0_9LACT</name>
<protein>
    <recommendedName>
        <fullName evidence="2">Thioredoxin</fullName>
    </recommendedName>
</protein>
<keyword evidence="6" id="KW-0676">Redox-active center</keyword>
<gene>
    <name evidence="8" type="ORF">CLV38_12720</name>
</gene>
<evidence type="ECO:0000259" key="7">
    <source>
        <dbReference type="PROSITE" id="PS51352"/>
    </source>
</evidence>
<comment type="caution">
    <text evidence="8">The sequence shown here is derived from an EMBL/GenBank/DDBJ whole genome shotgun (WGS) entry which is preliminary data.</text>
</comment>
<dbReference type="PROSITE" id="PS00194">
    <property type="entry name" value="THIOREDOXIN_1"/>
    <property type="match status" value="1"/>
</dbReference>
<reference evidence="8 9" key="1">
    <citation type="submission" date="2018-03" db="EMBL/GenBank/DDBJ databases">
        <title>Genomic Encyclopedia of Archaeal and Bacterial Type Strains, Phase II (KMG-II): from individual species to whole genera.</title>
        <authorList>
            <person name="Goeker M."/>
        </authorList>
    </citation>
    <scope>NUCLEOTIDE SEQUENCE [LARGE SCALE GENOMIC DNA]</scope>
    <source>
        <strain evidence="8 9">DSM 13175</strain>
    </source>
</reference>
<proteinExistence type="inferred from homology"/>
<organism evidence="8 9">
    <name type="scientific">Alkalibacterium olivapovliticus</name>
    <dbReference type="NCBI Taxonomy" id="99907"/>
    <lineage>
        <taxon>Bacteria</taxon>
        <taxon>Bacillati</taxon>
        <taxon>Bacillota</taxon>
        <taxon>Bacilli</taxon>
        <taxon>Lactobacillales</taxon>
        <taxon>Carnobacteriaceae</taxon>
        <taxon>Alkalibacterium</taxon>
    </lineage>
</organism>
<evidence type="ECO:0000256" key="6">
    <source>
        <dbReference type="ARBA" id="ARBA00023284"/>
    </source>
</evidence>
<dbReference type="CDD" id="cd02947">
    <property type="entry name" value="TRX_family"/>
    <property type="match status" value="1"/>
</dbReference>